<reference evidence="1 2" key="1">
    <citation type="submission" date="2017-11" db="EMBL/GenBank/DDBJ databases">
        <title>Complete genome of a free-living desiccation-tolerant cyanobacterium and its photosynthetic adaptation to extreme terrestrial habitat.</title>
        <authorList>
            <person name="Shang J."/>
        </authorList>
    </citation>
    <scope>NUCLEOTIDE SEQUENCE [LARGE SCALE GENOMIC DNA]</scope>
    <source>
        <strain evidence="1 2">CCNUN1</strain>
    </source>
</reference>
<name>A0A2K8SS58_9NOSO</name>
<organism evidence="1 2">
    <name type="scientific">Nostoc flagelliforme CCNUN1</name>
    <dbReference type="NCBI Taxonomy" id="2038116"/>
    <lineage>
        <taxon>Bacteria</taxon>
        <taxon>Bacillati</taxon>
        <taxon>Cyanobacteriota</taxon>
        <taxon>Cyanophyceae</taxon>
        <taxon>Nostocales</taxon>
        <taxon>Nostocaceae</taxon>
        <taxon>Nostoc</taxon>
    </lineage>
</organism>
<sequence>MSVPQLVIVLAKVIKVNSLKGIGYVLGDMEKQISVSDAN</sequence>
<dbReference type="KEGG" id="nfl:COO91_03591"/>
<evidence type="ECO:0000313" key="2">
    <source>
        <dbReference type="Proteomes" id="UP000232003"/>
    </source>
</evidence>
<accession>A0A2K8SS58</accession>
<evidence type="ECO:0000313" key="1">
    <source>
        <dbReference type="EMBL" id="AUB37645.1"/>
    </source>
</evidence>
<protein>
    <submittedName>
        <fullName evidence="1">Uncharacterized protein</fullName>
    </submittedName>
</protein>
<keyword evidence="2" id="KW-1185">Reference proteome</keyword>
<dbReference type="EMBL" id="CP024785">
    <property type="protein sequence ID" value="AUB37645.1"/>
    <property type="molecule type" value="Genomic_DNA"/>
</dbReference>
<dbReference type="Proteomes" id="UP000232003">
    <property type="component" value="Chromosome"/>
</dbReference>
<dbReference type="AlphaFoldDB" id="A0A2K8SS58"/>
<proteinExistence type="predicted"/>
<gene>
    <name evidence="1" type="ORF">COO91_03591</name>
</gene>